<feature type="compositionally biased region" description="Basic and acidic residues" evidence="1">
    <location>
        <begin position="63"/>
        <end position="87"/>
    </location>
</feature>
<proteinExistence type="predicted"/>
<dbReference type="AlphaFoldDB" id="A0A0M3JEJ8"/>
<evidence type="ECO:0000313" key="4">
    <source>
        <dbReference type="WBParaSite" id="ASIM_0000604401-mRNA-1"/>
    </source>
</evidence>
<dbReference type="EMBL" id="UYRR01011895">
    <property type="protein sequence ID" value="VDK26142.1"/>
    <property type="molecule type" value="Genomic_DNA"/>
</dbReference>
<evidence type="ECO:0000313" key="3">
    <source>
        <dbReference type="Proteomes" id="UP000267096"/>
    </source>
</evidence>
<dbReference type="Proteomes" id="UP000267096">
    <property type="component" value="Unassembled WGS sequence"/>
</dbReference>
<evidence type="ECO:0000256" key="1">
    <source>
        <dbReference type="SAM" id="MobiDB-lite"/>
    </source>
</evidence>
<dbReference type="WBParaSite" id="ASIM_0000604401-mRNA-1">
    <property type="protein sequence ID" value="ASIM_0000604401-mRNA-1"/>
    <property type="gene ID" value="ASIM_0000604401"/>
</dbReference>
<reference evidence="4" key="1">
    <citation type="submission" date="2017-02" db="UniProtKB">
        <authorList>
            <consortium name="WormBaseParasite"/>
        </authorList>
    </citation>
    <scope>IDENTIFICATION</scope>
</reference>
<feature type="region of interest" description="Disordered" evidence="1">
    <location>
        <begin position="43"/>
        <end position="102"/>
    </location>
</feature>
<accession>A0A0M3JEJ8</accession>
<gene>
    <name evidence="2" type="ORF">ASIM_LOCUS5834</name>
</gene>
<reference evidence="2 3" key="2">
    <citation type="submission" date="2018-11" db="EMBL/GenBank/DDBJ databases">
        <authorList>
            <consortium name="Pathogen Informatics"/>
        </authorList>
    </citation>
    <scope>NUCLEOTIDE SEQUENCE [LARGE SCALE GENOMIC DNA]</scope>
</reference>
<evidence type="ECO:0000313" key="2">
    <source>
        <dbReference type="EMBL" id="VDK26142.1"/>
    </source>
</evidence>
<organism evidence="4">
    <name type="scientific">Anisakis simplex</name>
    <name type="common">Herring worm</name>
    <dbReference type="NCBI Taxonomy" id="6269"/>
    <lineage>
        <taxon>Eukaryota</taxon>
        <taxon>Metazoa</taxon>
        <taxon>Ecdysozoa</taxon>
        <taxon>Nematoda</taxon>
        <taxon>Chromadorea</taxon>
        <taxon>Rhabditida</taxon>
        <taxon>Spirurina</taxon>
        <taxon>Ascaridomorpha</taxon>
        <taxon>Ascaridoidea</taxon>
        <taxon>Anisakidae</taxon>
        <taxon>Anisakis</taxon>
        <taxon>Anisakis simplex complex</taxon>
    </lineage>
</organism>
<name>A0A0M3JEJ8_ANISI</name>
<keyword evidence="3" id="KW-1185">Reference proteome</keyword>
<sequence>MKYLLSSESKQLDEVRCYSKQYLTFISFLDFRIEEYEQALKEWEEMRPPGSASSADPFGHYKQKFEERQQAKSESGDTQENDVKKDEGQEDEKGEAGEVTIQ</sequence>
<protein>
    <submittedName>
        <fullName evidence="4">SF3A3 domain-containing protein</fullName>
    </submittedName>
</protein>
<dbReference type="OrthoDB" id="5871857at2759"/>